<accession>A0ACB7Z368</accession>
<sequence>MRIASSAHRFFSFQNPPHFLSIAKPSLLPSLHRGIQFKKTNSTLHYKFLGFSHRLRAMSTTTENPTSLPTVQVRDSIDLTDKERRIFDRLLEVLRHFSLQTQLRVAGGWVRDKLLGRDCYDIDIAIDNMLGKEFCEKVNEYLSSKGEEAHGIGVIQCNPDQSKHLETARMRLYDIWIDVVNLRCEDYSENSRIPTMRFGTAEEDAYRRDLTINSLFYNINTSSVEDFTGRGIADLKSGKIVTPLPPKETFLDDPLRVLRALRFGARFGFTLDAELKKAASDDDVKAAIADKISRERVGHEIDLMVSGSQPITAISYISDLSLFWVVFSLPPEIDPPTYQEFESPDRSCVAYMDAAWNLMHLIGCSTFNDEQRRLGLYTTLFLPLRSSTYKDNKSKEVPVVNYIFRNSLKLKASNAETVIRVHNATEEFVSLIPLILSDNEDIKIAEVDWGRGVLDVPVASKLRIKAGLLLRKIKDFWRVALLASVLLYPTNIDDTKEASAEQFKLEKRSQTFKRVENAILELGLEKTWERKPLVDGKDIKSVLQLKDGPLVGEWQKKVVQWQLAYPSGTSEECFDWMRQTHSKRARVE</sequence>
<evidence type="ECO:0000313" key="2">
    <source>
        <dbReference type="Proteomes" id="UP000828048"/>
    </source>
</evidence>
<proteinExistence type="predicted"/>
<dbReference type="Proteomes" id="UP000828048">
    <property type="component" value="Chromosome 4"/>
</dbReference>
<protein>
    <submittedName>
        <fullName evidence="1">Uncharacterized protein</fullName>
    </submittedName>
</protein>
<keyword evidence="2" id="KW-1185">Reference proteome</keyword>
<name>A0ACB7Z368_9ERIC</name>
<organism evidence="1 2">
    <name type="scientific">Vaccinium darrowii</name>
    <dbReference type="NCBI Taxonomy" id="229202"/>
    <lineage>
        <taxon>Eukaryota</taxon>
        <taxon>Viridiplantae</taxon>
        <taxon>Streptophyta</taxon>
        <taxon>Embryophyta</taxon>
        <taxon>Tracheophyta</taxon>
        <taxon>Spermatophyta</taxon>
        <taxon>Magnoliopsida</taxon>
        <taxon>eudicotyledons</taxon>
        <taxon>Gunneridae</taxon>
        <taxon>Pentapetalae</taxon>
        <taxon>asterids</taxon>
        <taxon>Ericales</taxon>
        <taxon>Ericaceae</taxon>
        <taxon>Vaccinioideae</taxon>
        <taxon>Vaccinieae</taxon>
        <taxon>Vaccinium</taxon>
    </lineage>
</organism>
<comment type="caution">
    <text evidence="1">The sequence shown here is derived from an EMBL/GenBank/DDBJ whole genome shotgun (WGS) entry which is preliminary data.</text>
</comment>
<gene>
    <name evidence="1" type="ORF">Vadar_010406</name>
</gene>
<dbReference type="EMBL" id="CM037154">
    <property type="protein sequence ID" value="KAH7860189.1"/>
    <property type="molecule type" value="Genomic_DNA"/>
</dbReference>
<reference evidence="1 2" key="1">
    <citation type="journal article" date="2021" name="Hortic Res">
        <title>High-quality reference genome and annotation aids understanding of berry development for evergreen blueberry (Vaccinium darrowii).</title>
        <authorList>
            <person name="Yu J."/>
            <person name="Hulse-Kemp A.M."/>
            <person name="Babiker E."/>
            <person name="Staton M."/>
        </authorList>
    </citation>
    <scope>NUCLEOTIDE SEQUENCE [LARGE SCALE GENOMIC DNA]</scope>
    <source>
        <strain evidence="2">cv. NJ 8807/NJ 8810</strain>
        <tissue evidence="1">Young leaf</tissue>
    </source>
</reference>
<evidence type="ECO:0000313" key="1">
    <source>
        <dbReference type="EMBL" id="KAH7860189.1"/>
    </source>
</evidence>